<dbReference type="InterPro" id="IPR000008">
    <property type="entry name" value="C2_dom"/>
</dbReference>
<dbReference type="Gene3D" id="2.60.40.150">
    <property type="entry name" value="C2 domain"/>
    <property type="match status" value="1"/>
</dbReference>
<dbReference type="PANTHER" id="PTHR39670">
    <property type="entry name" value="C2 DOMAIN-CONTAINING PROTEIN-RELATED"/>
    <property type="match status" value="1"/>
</dbReference>
<dbReference type="Pfam" id="PF00168">
    <property type="entry name" value="C2"/>
    <property type="match status" value="2"/>
</dbReference>
<dbReference type="EMBL" id="HE575323">
    <property type="protein sequence ID" value="CCC94089.1"/>
    <property type="molecule type" value="Genomic_DNA"/>
</dbReference>
<dbReference type="CDD" id="cd00030">
    <property type="entry name" value="C2"/>
    <property type="match status" value="1"/>
</dbReference>
<name>G0UXH2_TRYCI</name>
<feature type="domain" description="C2" evidence="2">
    <location>
        <begin position="85"/>
        <end position="204"/>
    </location>
</feature>
<organism evidence="3">
    <name type="scientific">Trypanosoma congolense (strain IL3000)</name>
    <dbReference type="NCBI Taxonomy" id="1068625"/>
    <lineage>
        <taxon>Eukaryota</taxon>
        <taxon>Discoba</taxon>
        <taxon>Euglenozoa</taxon>
        <taxon>Kinetoplastea</taxon>
        <taxon>Metakinetoplastina</taxon>
        <taxon>Trypanosomatida</taxon>
        <taxon>Trypanosomatidae</taxon>
        <taxon>Trypanosoma</taxon>
        <taxon>Nannomonas</taxon>
    </lineage>
</organism>
<dbReference type="VEuPathDB" id="TriTrypDB:TcIL3000_10_8650"/>
<feature type="compositionally biased region" description="Basic and acidic residues" evidence="1">
    <location>
        <begin position="49"/>
        <end position="72"/>
    </location>
</feature>
<feature type="region of interest" description="Disordered" evidence="1">
    <location>
        <begin position="1"/>
        <end position="99"/>
    </location>
</feature>
<proteinExistence type="predicted"/>
<feature type="compositionally biased region" description="Basic residues" evidence="1">
    <location>
        <begin position="73"/>
        <end position="86"/>
    </location>
</feature>
<feature type="compositionally biased region" description="Polar residues" evidence="1">
    <location>
        <begin position="31"/>
        <end position="40"/>
    </location>
</feature>
<protein>
    <submittedName>
        <fullName evidence="3">Uncharacterized protein TCIL3000_10_8650</fullName>
    </submittedName>
</protein>
<dbReference type="AlphaFoldDB" id="G0UXH2"/>
<feature type="compositionally biased region" description="Basic and acidic residues" evidence="1">
    <location>
        <begin position="18"/>
        <end position="30"/>
    </location>
</feature>
<reference evidence="3" key="1">
    <citation type="journal article" date="2012" name="Proc. Natl. Acad. Sci. U.S.A.">
        <title>Antigenic diversity is generated by distinct evolutionary mechanisms in African trypanosome species.</title>
        <authorList>
            <person name="Jackson A.P."/>
            <person name="Berry A."/>
            <person name="Aslett M."/>
            <person name="Allison H.C."/>
            <person name="Burton P."/>
            <person name="Vavrova-Anderson J."/>
            <person name="Brown R."/>
            <person name="Browne H."/>
            <person name="Corton N."/>
            <person name="Hauser H."/>
            <person name="Gamble J."/>
            <person name="Gilderthorp R."/>
            <person name="Marcello L."/>
            <person name="McQuillan J."/>
            <person name="Otto T.D."/>
            <person name="Quail M.A."/>
            <person name="Sanders M.J."/>
            <person name="van Tonder A."/>
            <person name="Ginger M.L."/>
            <person name="Field M.C."/>
            <person name="Barry J.D."/>
            <person name="Hertz-Fowler C."/>
            <person name="Berriman M."/>
        </authorList>
    </citation>
    <scope>NUCLEOTIDE SEQUENCE</scope>
    <source>
        <strain evidence="3">IL3000</strain>
    </source>
</reference>
<dbReference type="SUPFAM" id="SSF49562">
    <property type="entry name" value="C2 domain (Calcium/lipid-binding domain, CaLB)"/>
    <property type="match status" value="1"/>
</dbReference>
<evidence type="ECO:0000313" key="3">
    <source>
        <dbReference type="EMBL" id="CCC94089.1"/>
    </source>
</evidence>
<evidence type="ECO:0000256" key="1">
    <source>
        <dbReference type="SAM" id="MobiDB-lite"/>
    </source>
</evidence>
<feature type="compositionally biased region" description="Low complexity" evidence="1">
    <location>
        <begin position="1"/>
        <end position="17"/>
    </location>
</feature>
<accession>G0UXH2</accession>
<evidence type="ECO:0000259" key="2">
    <source>
        <dbReference type="PROSITE" id="PS50004"/>
    </source>
</evidence>
<dbReference type="PROSITE" id="PS50004">
    <property type="entry name" value="C2"/>
    <property type="match status" value="1"/>
</dbReference>
<gene>
    <name evidence="3" type="ORF">TCIL3000_10_8650</name>
</gene>
<dbReference type="InterPro" id="IPR035892">
    <property type="entry name" value="C2_domain_sf"/>
</dbReference>
<dbReference type="PANTHER" id="PTHR39670:SF4">
    <property type="entry name" value="C2 DOMAIN-CONTAINING PROTEIN"/>
    <property type="match status" value="1"/>
</dbReference>
<sequence>MSAYDTSSVSTSMATSRSRPEYNKFNDHLTESTPSGAFVNSSRGRRVRRSPDSLEVFQKKETLPPTSKERSRSPRRTLKSCRRRKMASVTPSPVRTERARARSMNLRLRVEGVKGLAPTEGATKDPPSTYVVVQTSTGRGRTPVIRNNANPPFRDEFVFAIRNPEAEEVTVMLLSHTAAGSKKLGHGVISPGPLVRGKEKKRWVYLVRHPSTGKAYEYATVLISMYTEDFGIRHEPSEAKENEFRRKLRTLLKKSAPRELHRLEWYVGTCAGDYDEALAQLIKKYRKPNVSSAAFQIVIHSVSNLTDGNGSPSACEMCCVKVAAGSSKKSTGMALYRSSATFDETFSLSLDDPVAGGITLSVCSAEYKFGECIVSIRGIQKSVPRERTC</sequence>
<dbReference type="SMART" id="SM00239">
    <property type="entry name" value="C2"/>
    <property type="match status" value="2"/>
</dbReference>
<feature type="non-terminal residue" evidence="3">
    <location>
        <position position="389"/>
    </location>
</feature>